<dbReference type="GO" id="GO:0005829">
    <property type="term" value="C:cytosol"/>
    <property type="evidence" value="ECO:0000318"/>
    <property type="project" value="GO_Central"/>
</dbReference>
<reference evidence="8" key="3">
    <citation type="submission" date="2025-09" db="UniProtKB">
        <authorList>
            <consortium name="Ensembl"/>
        </authorList>
    </citation>
    <scope>IDENTIFICATION</scope>
</reference>
<comment type="catalytic activity">
    <reaction evidence="6">
        <text>arsenic triglutathione + 3 [thioredoxin]-dithiol + 3 S-adenosyl-L-methionine = trimethylarsine + 3 [thioredoxin]-disulfide + 3 glutathione + 3 S-adenosyl-L-homocysteine + 3 H(+)</text>
        <dbReference type="Rhea" id="RHEA:69432"/>
        <dbReference type="Rhea" id="RHEA-COMP:10698"/>
        <dbReference type="Rhea" id="RHEA-COMP:10700"/>
        <dbReference type="ChEBI" id="CHEBI:15378"/>
        <dbReference type="ChEBI" id="CHEBI:27130"/>
        <dbReference type="ChEBI" id="CHEBI:29950"/>
        <dbReference type="ChEBI" id="CHEBI:50058"/>
        <dbReference type="ChEBI" id="CHEBI:57856"/>
        <dbReference type="ChEBI" id="CHEBI:57925"/>
        <dbReference type="ChEBI" id="CHEBI:59789"/>
        <dbReference type="ChEBI" id="CHEBI:183640"/>
        <dbReference type="EC" id="2.1.1.137"/>
    </reaction>
</comment>
<accession>W5N1D6</accession>
<dbReference type="InterPro" id="IPR025714">
    <property type="entry name" value="Methyltranfer_dom"/>
</dbReference>
<evidence type="ECO:0000256" key="5">
    <source>
        <dbReference type="ARBA" id="ARBA00047943"/>
    </source>
</evidence>
<dbReference type="GeneTree" id="ENSGT00390000001742"/>
<dbReference type="Gene3D" id="3.40.5.100">
    <property type="match status" value="1"/>
</dbReference>
<evidence type="ECO:0000256" key="6">
    <source>
        <dbReference type="ARBA" id="ARBA00048428"/>
    </source>
</evidence>
<sequence>MAECCSKSSECGTGCGSQGIGVYADVKDYYGKQLKKTSDLKSNACVSPAKPTPAFIRKALKEVHSEVTSRYYGCGLVVPECLEGCRVLDLGSGSGQDCYVLSQLVGEEGHITGLDMTEEQLEVAEKYIDYHMKKFGYMHPNVDFVKGYIEALQDAGLKENMYDVIISNCVINLSPNKSAVLREAYRVLKDGGELYFSDVYSNKRLPEEVRTHKVLWGECLGGALWWKDLLLLAEEVGFGTPRLVTAHYITIGNKELESLIGDCKFVSATYRLFKIPKSCPRERRQVIYNGAITGFEKMLEFDVNCTFQEGQVAEVDGEIAAILKGSRFAEEFSFQPVVKTQPASTGCCPAVSQVLLCPAVGMWSKPAAISHSHSSSTELG</sequence>
<dbReference type="CTD" id="57412"/>
<dbReference type="InParanoid" id="W5N1D6"/>
<evidence type="ECO:0000256" key="1">
    <source>
        <dbReference type="ARBA" id="ARBA00034487"/>
    </source>
</evidence>
<dbReference type="OrthoDB" id="8300214at2759"/>
<organism evidence="8 9">
    <name type="scientific">Lepisosteus oculatus</name>
    <name type="common">Spotted gar</name>
    <dbReference type="NCBI Taxonomy" id="7918"/>
    <lineage>
        <taxon>Eukaryota</taxon>
        <taxon>Metazoa</taxon>
        <taxon>Chordata</taxon>
        <taxon>Craniata</taxon>
        <taxon>Vertebrata</taxon>
        <taxon>Euteleostomi</taxon>
        <taxon>Actinopterygii</taxon>
        <taxon>Neopterygii</taxon>
        <taxon>Holostei</taxon>
        <taxon>Semionotiformes</taxon>
        <taxon>Lepisosteidae</taxon>
        <taxon>Lepisosteus</taxon>
    </lineage>
</organism>
<dbReference type="CDD" id="cd02440">
    <property type="entry name" value="AdoMet_MTases"/>
    <property type="match status" value="1"/>
</dbReference>
<dbReference type="Gene3D" id="3.40.50.150">
    <property type="entry name" value="Vaccinia Virus protein VP39"/>
    <property type="match status" value="1"/>
</dbReference>
<reference evidence="8" key="2">
    <citation type="submission" date="2025-08" db="UniProtKB">
        <authorList>
            <consortium name="Ensembl"/>
        </authorList>
    </citation>
    <scope>IDENTIFICATION</scope>
</reference>
<protein>
    <recommendedName>
        <fullName evidence="3">Arsenite methyltransferase</fullName>
        <ecNumber evidence="2">2.1.1.137</ecNumber>
    </recommendedName>
</protein>
<dbReference type="SUPFAM" id="SSF53335">
    <property type="entry name" value="S-adenosyl-L-methionine-dependent methyltransferases"/>
    <property type="match status" value="1"/>
</dbReference>
<dbReference type="OMA" id="EPACEDY"/>
<evidence type="ECO:0000259" key="7">
    <source>
        <dbReference type="Pfam" id="PF13847"/>
    </source>
</evidence>
<keyword evidence="9" id="KW-1185">Reference proteome</keyword>
<dbReference type="Bgee" id="ENSLOCG00000011748">
    <property type="expression patterns" value="Expressed in brain and 13 other cell types or tissues"/>
</dbReference>
<comment type="catalytic activity">
    <reaction evidence="5">
        <text>arsenic triglutathione + 2 [thioredoxin]-dithiol + 2 S-adenosyl-L-methionine + H2O = dimethylarsinous acid + 2 [thioredoxin]-disulfide + 3 glutathione + 2 S-adenosyl-L-homocysteine + 2 H(+)</text>
        <dbReference type="Rhea" id="RHEA:69464"/>
        <dbReference type="Rhea" id="RHEA-COMP:10698"/>
        <dbReference type="Rhea" id="RHEA-COMP:10700"/>
        <dbReference type="ChEBI" id="CHEBI:15377"/>
        <dbReference type="ChEBI" id="CHEBI:15378"/>
        <dbReference type="ChEBI" id="CHEBI:23808"/>
        <dbReference type="ChEBI" id="CHEBI:29950"/>
        <dbReference type="ChEBI" id="CHEBI:50058"/>
        <dbReference type="ChEBI" id="CHEBI:57856"/>
        <dbReference type="ChEBI" id="CHEBI:57925"/>
        <dbReference type="ChEBI" id="CHEBI:59789"/>
        <dbReference type="ChEBI" id="CHEBI:183640"/>
        <dbReference type="EC" id="2.1.1.137"/>
    </reaction>
</comment>
<dbReference type="HOGENOM" id="CLU_052868_0_0_1"/>
<dbReference type="InterPro" id="IPR026669">
    <property type="entry name" value="Arsenite_MeTrfase-like"/>
</dbReference>
<reference evidence="9" key="1">
    <citation type="submission" date="2011-12" db="EMBL/GenBank/DDBJ databases">
        <title>The Draft Genome of Lepisosteus oculatus.</title>
        <authorList>
            <consortium name="The Broad Institute Genome Assembly &amp; Analysis Group"/>
            <consortium name="Computational R&amp;D Group"/>
            <consortium name="and Sequencing Platform"/>
            <person name="Di Palma F."/>
            <person name="Alfoldi J."/>
            <person name="Johnson J."/>
            <person name="Berlin A."/>
            <person name="Gnerre S."/>
            <person name="Jaffe D."/>
            <person name="MacCallum I."/>
            <person name="Young S."/>
            <person name="Walker B.J."/>
            <person name="Lander E.S."/>
            <person name="Lindblad-Toh K."/>
        </authorList>
    </citation>
    <scope>NUCLEOTIDE SEQUENCE [LARGE SCALE GENOMIC DNA]</scope>
</reference>
<feature type="domain" description="Methyltransferase" evidence="7">
    <location>
        <begin position="83"/>
        <end position="235"/>
    </location>
</feature>
<evidence type="ECO:0000313" key="9">
    <source>
        <dbReference type="Proteomes" id="UP000018468"/>
    </source>
</evidence>
<dbReference type="GO" id="GO:0009404">
    <property type="term" value="P:toxin metabolic process"/>
    <property type="evidence" value="ECO:0000318"/>
    <property type="project" value="GO_Central"/>
</dbReference>
<evidence type="ECO:0000313" key="8">
    <source>
        <dbReference type="Ensembl" id="ENSLOCP00000014445.1"/>
    </source>
</evidence>
<dbReference type="GO" id="GO:0018872">
    <property type="term" value="P:arsonoacetate metabolic process"/>
    <property type="evidence" value="ECO:0000318"/>
    <property type="project" value="GO_Central"/>
</dbReference>
<comment type="similarity">
    <text evidence="1">Belongs to the methyltransferase superfamily. Arsenite methyltransferase family.</text>
</comment>
<dbReference type="GeneID" id="102683513"/>
<evidence type="ECO:0000256" key="2">
    <source>
        <dbReference type="ARBA" id="ARBA00034521"/>
    </source>
</evidence>
<dbReference type="KEGG" id="loc:102683513"/>
<comment type="catalytic activity">
    <reaction evidence="4">
        <text>arsenic triglutathione + [thioredoxin]-dithiol + S-adenosyl-L-methionine + 2 H2O = methylarsonous acid + [thioredoxin]-disulfide + 3 glutathione + S-adenosyl-L-homocysteine + H(+)</text>
        <dbReference type="Rhea" id="RHEA:69460"/>
        <dbReference type="Rhea" id="RHEA-COMP:10698"/>
        <dbReference type="Rhea" id="RHEA-COMP:10700"/>
        <dbReference type="ChEBI" id="CHEBI:15377"/>
        <dbReference type="ChEBI" id="CHEBI:15378"/>
        <dbReference type="ChEBI" id="CHEBI:17826"/>
        <dbReference type="ChEBI" id="CHEBI:29950"/>
        <dbReference type="ChEBI" id="CHEBI:50058"/>
        <dbReference type="ChEBI" id="CHEBI:57856"/>
        <dbReference type="ChEBI" id="CHEBI:57925"/>
        <dbReference type="ChEBI" id="CHEBI:59789"/>
        <dbReference type="ChEBI" id="CHEBI:183640"/>
        <dbReference type="EC" id="2.1.1.137"/>
    </reaction>
</comment>
<evidence type="ECO:0000256" key="4">
    <source>
        <dbReference type="ARBA" id="ARBA00047941"/>
    </source>
</evidence>
<dbReference type="STRING" id="7918.ENSLOCP00000014445"/>
<dbReference type="Pfam" id="PF13847">
    <property type="entry name" value="Methyltransf_31"/>
    <property type="match status" value="1"/>
</dbReference>
<proteinExistence type="inferred from homology"/>
<dbReference type="Proteomes" id="UP000018468">
    <property type="component" value="Linkage group LG5"/>
</dbReference>
<dbReference type="EMBL" id="AHAT01017388">
    <property type="status" value="NOT_ANNOTATED_CDS"/>
    <property type="molecule type" value="Genomic_DNA"/>
</dbReference>
<evidence type="ECO:0000256" key="3">
    <source>
        <dbReference type="ARBA" id="ARBA00034545"/>
    </source>
</evidence>
<dbReference type="eggNOG" id="ENOG502QQD6">
    <property type="taxonomic scope" value="Eukaryota"/>
</dbReference>
<dbReference type="AlphaFoldDB" id="W5N1D6"/>
<dbReference type="GO" id="GO:0030791">
    <property type="term" value="F:arsenite methyltransferase activity"/>
    <property type="evidence" value="ECO:0000318"/>
    <property type="project" value="GO_Central"/>
</dbReference>
<dbReference type="EC" id="2.1.1.137" evidence="2"/>
<dbReference type="InterPro" id="IPR029063">
    <property type="entry name" value="SAM-dependent_MTases_sf"/>
</dbReference>
<name>W5N1D6_LEPOC</name>
<dbReference type="PANTHER" id="PTHR43675:SF9">
    <property type="entry name" value="ARSENITE METHYLTRANSFERASE"/>
    <property type="match status" value="1"/>
</dbReference>
<dbReference type="PANTHER" id="PTHR43675">
    <property type="entry name" value="ARSENITE METHYLTRANSFERASE"/>
    <property type="match status" value="1"/>
</dbReference>
<dbReference type="Ensembl" id="ENSLOCT00000014474.1">
    <property type="protein sequence ID" value="ENSLOCP00000014445.1"/>
    <property type="gene ID" value="ENSLOCG00000011748.1"/>
</dbReference>